<dbReference type="EMBL" id="SGWV01000009">
    <property type="protein sequence ID" value="RZS54869.1"/>
    <property type="molecule type" value="Genomic_DNA"/>
</dbReference>
<dbReference type="PANTHER" id="PTHR33525">
    <property type="match status" value="1"/>
</dbReference>
<dbReference type="PANTHER" id="PTHR33525:SF3">
    <property type="entry name" value="RIBONUCLEASE Y"/>
    <property type="match status" value="1"/>
</dbReference>
<dbReference type="Proteomes" id="UP000293433">
    <property type="component" value="Unassembled WGS sequence"/>
</dbReference>
<name>A0A4Q7LMT8_9BURK</name>
<organism evidence="3 4">
    <name type="scientific">Sphaerotilus mobilis</name>
    <dbReference type="NCBI Taxonomy" id="47994"/>
    <lineage>
        <taxon>Bacteria</taxon>
        <taxon>Pseudomonadati</taxon>
        <taxon>Pseudomonadota</taxon>
        <taxon>Betaproteobacteria</taxon>
        <taxon>Burkholderiales</taxon>
        <taxon>Sphaerotilaceae</taxon>
        <taxon>Sphaerotilus</taxon>
    </lineage>
</organism>
<gene>
    <name evidence="3" type="ORF">EV685_2354</name>
</gene>
<dbReference type="InterPro" id="IPR006674">
    <property type="entry name" value="HD_domain"/>
</dbReference>
<protein>
    <submittedName>
        <fullName evidence="3">Putative nucleotidyltransferase with HDIG domain</fullName>
    </submittedName>
</protein>
<evidence type="ECO:0000313" key="4">
    <source>
        <dbReference type="Proteomes" id="UP000293433"/>
    </source>
</evidence>
<dbReference type="InterPro" id="IPR006675">
    <property type="entry name" value="HDIG_dom"/>
</dbReference>
<evidence type="ECO:0000259" key="1">
    <source>
        <dbReference type="PROSITE" id="PS51831"/>
    </source>
</evidence>
<dbReference type="AlphaFoldDB" id="A0A4Q7LMT8"/>
<evidence type="ECO:0000259" key="2">
    <source>
        <dbReference type="PROSITE" id="PS51833"/>
    </source>
</evidence>
<feature type="domain" description="HDOD" evidence="2">
    <location>
        <begin position="91"/>
        <end position="290"/>
    </location>
</feature>
<dbReference type="OrthoDB" id="9770715at2"/>
<dbReference type="InterPro" id="IPR013976">
    <property type="entry name" value="HDOD"/>
</dbReference>
<dbReference type="Pfam" id="PF08668">
    <property type="entry name" value="HDOD"/>
    <property type="match status" value="1"/>
</dbReference>
<dbReference type="SUPFAM" id="SSF109604">
    <property type="entry name" value="HD-domain/PDEase-like"/>
    <property type="match status" value="1"/>
</dbReference>
<dbReference type="InterPro" id="IPR052340">
    <property type="entry name" value="RNase_Y/CdgJ"/>
</dbReference>
<dbReference type="PROSITE" id="PS51831">
    <property type="entry name" value="HD"/>
    <property type="match status" value="1"/>
</dbReference>
<proteinExistence type="predicted"/>
<comment type="caution">
    <text evidence="3">The sequence shown here is derived from an EMBL/GenBank/DDBJ whole genome shotgun (WGS) entry which is preliminary data.</text>
</comment>
<sequence>MDTLEPARPMATDLPSRERTRHLFRRSARAGHVHPLQRLIGLYRDHEPESVFGLLDELPAGGPEAVLPPADGAAGSWPLDPEGLARRVGQLPALSEAVLQALALLRSETASDGDCAQRIALDTAMTARTLRLANSAFYGVSGRVATIPAAMMLLGRRTLGALLAAAAVTDAIGRSQGNGKGHDGQTTDRFWRHALACALAAQALASRRSPDQDVAFTAALLHDIGALVLRTHHGRSLHAVHAAAAREDAHTLPFERAMLGLDHAEVGAMVARHWRFPAEVADAIAGHHAVLHGTALADDPVTLVDVVHVADAIAHALDLEGDPEEAVPELGSAAWRRVGLGPDEALGLFRDVERGVLALSHSLLG</sequence>
<accession>A0A4Q7LMT8</accession>
<dbReference type="NCBIfam" id="TIGR00277">
    <property type="entry name" value="HDIG"/>
    <property type="match status" value="1"/>
</dbReference>
<keyword evidence="3" id="KW-0808">Transferase</keyword>
<dbReference type="Gene3D" id="1.10.3210.10">
    <property type="entry name" value="Hypothetical protein af1432"/>
    <property type="match status" value="1"/>
</dbReference>
<evidence type="ECO:0000313" key="3">
    <source>
        <dbReference type="EMBL" id="RZS54869.1"/>
    </source>
</evidence>
<feature type="domain" description="HD" evidence="1">
    <location>
        <begin position="190"/>
        <end position="316"/>
    </location>
</feature>
<reference evidence="3 4" key="1">
    <citation type="submission" date="2019-02" db="EMBL/GenBank/DDBJ databases">
        <title>Genomic Encyclopedia of Type Strains, Phase IV (KMG-IV): sequencing the most valuable type-strain genomes for metagenomic binning, comparative biology and taxonomic classification.</title>
        <authorList>
            <person name="Goeker M."/>
        </authorList>
    </citation>
    <scope>NUCLEOTIDE SEQUENCE [LARGE SCALE GENOMIC DNA]</scope>
    <source>
        <strain evidence="3 4">DSM 10617</strain>
    </source>
</reference>
<dbReference type="SMART" id="SM00471">
    <property type="entry name" value="HDc"/>
    <property type="match status" value="1"/>
</dbReference>
<dbReference type="InterPro" id="IPR003607">
    <property type="entry name" value="HD/PDEase_dom"/>
</dbReference>
<dbReference type="PROSITE" id="PS51833">
    <property type="entry name" value="HDOD"/>
    <property type="match status" value="1"/>
</dbReference>
<dbReference type="GO" id="GO:0016740">
    <property type="term" value="F:transferase activity"/>
    <property type="evidence" value="ECO:0007669"/>
    <property type="project" value="UniProtKB-KW"/>
</dbReference>
<keyword evidence="4" id="KW-1185">Reference proteome</keyword>
<dbReference type="RefSeq" id="WP_130482184.1">
    <property type="nucleotide sequence ID" value="NZ_SGWV01000009.1"/>
</dbReference>
<dbReference type="CDD" id="cd00077">
    <property type="entry name" value="HDc"/>
    <property type="match status" value="1"/>
</dbReference>